<reference evidence="1 2" key="1">
    <citation type="submission" date="2017-02" db="EMBL/GenBank/DDBJ databases">
        <title>Genomes of Trichoderma spp. with biocontrol activity.</title>
        <authorList>
            <person name="Gardiner D."/>
            <person name="Kazan K."/>
            <person name="Vos C."/>
            <person name="Harvey P."/>
        </authorList>
    </citation>
    <scope>NUCLEOTIDE SEQUENCE [LARGE SCALE GENOMIC DNA]</scope>
    <source>
        <strain evidence="1 2">A5MH</strain>
    </source>
</reference>
<organism evidence="1 2">
    <name type="scientific">Trichoderma gamsii</name>
    <dbReference type="NCBI Taxonomy" id="398673"/>
    <lineage>
        <taxon>Eukaryota</taxon>
        <taxon>Fungi</taxon>
        <taxon>Dikarya</taxon>
        <taxon>Ascomycota</taxon>
        <taxon>Pezizomycotina</taxon>
        <taxon>Sordariomycetes</taxon>
        <taxon>Hypocreomycetidae</taxon>
        <taxon>Hypocreales</taxon>
        <taxon>Hypocreaceae</taxon>
        <taxon>Trichoderma</taxon>
    </lineage>
</organism>
<gene>
    <name evidence="1" type="ORF">TGAMA5MH_06886</name>
</gene>
<dbReference type="Proteomes" id="UP000236546">
    <property type="component" value="Unassembled WGS sequence"/>
</dbReference>
<evidence type="ECO:0000313" key="2">
    <source>
        <dbReference type="Proteomes" id="UP000236546"/>
    </source>
</evidence>
<name>A0A2K0T669_9HYPO</name>
<dbReference type="EMBL" id="MTYH01000059">
    <property type="protein sequence ID" value="PNP41019.1"/>
    <property type="molecule type" value="Genomic_DNA"/>
</dbReference>
<dbReference type="OrthoDB" id="2910287at2759"/>
<sequence length="104" mass="11131">MAGLATTAWAATPQVEMCKDTQFEGGCTALFATIGQCFHVPANYNHAVSSLRPNKDAGACYFFKEYNCAGSSFVAAYPGADQLTAQHPEFYDNVISFKCVSCGP</sequence>
<accession>A0A2K0T669</accession>
<dbReference type="AlphaFoldDB" id="A0A2K0T669"/>
<proteinExistence type="predicted"/>
<comment type="caution">
    <text evidence="1">The sequence shown here is derived from an EMBL/GenBank/DDBJ whole genome shotgun (WGS) entry which is preliminary data.</text>
</comment>
<evidence type="ECO:0000313" key="1">
    <source>
        <dbReference type="EMBL" id="PNP41019.1"/>
    </source>
</evidence>
<protein>
    <submittedName>
        <fullName evidence="1">Uncharacterized protein</fullName>
    </submittedName>
</protein>